<dbReference type="Gene3D" id="3.40.50.300">
    <property type="entry name" value="P-loop containing nucleotide triphosphate hydrolases"/>
    <property type="match status" value="1"/>
</dbReference>
<dbReference type="RefSeq" id="WP_095131239.1">
    <property type="nucleotide sequence ID" value="NZ_NIBG01000002.1"/>
</dbReference>
<organism evidence="2 3">
    <name type="scientific">Anaeromicrobium sediminis</name>
    <dbReference type="NCBI Taxonomy" id="1478221"/>
    <lineage>
        <taxon>Bacteria</taxon>
        <taxon>Bacillati</taxon>
        <taxon>Bacillota</taxon>
        <taxon>Clostridia</taxon>
        <taxon>Peptostreptococcales</taxon>
        <taxon>Thermotaleaceae</taxon>
        <taxon>Anaeromicrobium</taxon>
    </lineage>
</organism>
<name>A0A267MPA2_9FIRM</name>
<dbReference type="Pfam" id="PF13521">
    <property type="entry name" value="AAA_28"/>
    <property type="match status" value="1"/>
</dbReference>
<dbReference type="InterPro" id="IPR027417">
    <property type="entry name" value="P-loop_NTPase"/>
</dbReference>
<feature type="domain" description="NadR/Ttd14 AAA" evidence="1">
    <location>
        <begin position="4"/>
        <end position="173"/>
    </location>
</feature>
<comment type="caution">
    <text evidence="2">The sequence shown here is derived from an EMBL/GenBank/DDBJ whole genome shotgun (WGS) entry which is preliminary data.</text>
</comment>
<reference evidence="2 3" key="1">
    <citation type="submission" date="2017-06" db="EMBL/GenBank/DDBJ databases">
        <title>Draft genome sequence of anaerobic fermentative bacterium Anaeromicrobium sediminis DY2726D isolated from West Pacific Ocean sediments.</title>
        <authorList>
            <person name="Zeng X."/>
        </authorList>
    </citation>
    <scope>NUCLEOTIDE SEQUENCE [LARGE SCALE GENOMIC DNA]</scope>
    <source>
        <strain evidence="2 3">DY2726D</strain>
    </source>
</reference>
<dbReference type="InterPro" id="IPR038727">
    <property type="entry name" value="NadR/Ttd14_AAA_dom"/>
</dbReference>
<sequence length="189" mass="22009">MAKRVAVLGGPRCGKTTLIQQLYVDMKIMGINVGYALEYSTEYLRDKGMIQSISEQYGIYLGQKRIEDNLENHEYALTDYATFVPYIYGRFMLGSKKRNKKEIEILKDLYVLAIEDIPRYDHIIYLPREFGYKKDGVRWQDEEVAKEVDEAILSFLKAENVPFIQLSGSTKERAEKLLEILKEDMTEDK</sequence>
<dbReference type="EMBL" id="NIBG01000002">
    <property type="protein sequence ID" value="PAB60728.1"/>
    <property type="molecule type" value="Genomic_DNA"/>
</dbReference>
<evidence type="ECO:0000259" key="1">
    <source>
        <dbReference type="Pfam" id="PF13521"/>
    </source>
</evidence>
<dbReference type="Proteomes" id="UP000216024">
    <property type="component" value="Unassembled WGS sequence"/>
</dbReference>
<dbReference type="SUPFAM" id="SSF52540">
    <property type="entry name" value="P-loop containing nucleoside triphosphate hydrolases"/>
    <property type="match status" value="1"/>
</dbReference>
<accession>A0A267MPA2</accession>
<evidence type="ECO:0000313" key="2">
    <source>
        <dbReference type="EMBL" id="PAB60728.1"/>
    </source>
</evidence>
<dbReference type="AlphaFoldDB" id="A0A267MPA2"/>
<gene>
    <name evidence="2" type="ORF">CCE28_04100</name>
</gene>
<keyword evidence="3" id="KW-1185">Reference proteome</keyword>
<dbReference type="OrthoDB" id="1648224at2"/>
<protein>
    <recommendedName>
        <fullName evidence="1">NadR/Ttd14 AAA domain-containing protein</fullName>
    </recommendedName>
</protein>
<proteinExistence type="predicted"/>
<evidence type="ECO:0000313" key="3">
    <source>
        <dbReference type="Proteomes" id="UP000216024"/>
    </source>
</evidence>